<evidence type="ECO:0000259" key="1">
    <source>
        <dbReference type="Pfam" id="PF12146"/>
    </source>
</evidence>
<keyword evidence="2" id="KW-0378">Hydrolase</keyword>
<dbReference type="Gene3D" id="3.40.50.1820">
    <property type="entry name" value="alpha/beta hydrolase"/>
    <property type="match status" value="1"/>
</dbReference>
<accession>A0A5C5YRK0</accession>
<dbReference type="RefSeq" id="WP_146586608.1">
    <property type="nucleotide sequence ID" value="NZ_SJPO01000004.1"/>
</dbReference>
<name>A0A5C5YRK0_9BACT</name>
<protein>
    <submittedName>
        <fullName evidence="2">Alpha/beta hydrolase family protein</fullName>
    </submittedName>
</protein>
<sequence>MPLPHLHLLPGLHGTPELYAPFVLALGDHPSSTTHYPDDPNATAEDILATIAQTTPTDRPYVLLAESFSGPFAARFAAAPPENLVGLVLVNTFLRLPLAPLTSGVAQLRLRMPWAMSRLLLIDRSASSELRSLTKRIVLAISPELVAARFRLLSKTDSRESSAQIRLPTLALHGRGDWFVLPYNSVGIERTIPTAGRKSLPGPHLLVQTHPERSLQAIANWWESAAAVPAEAAH</sequence>
<reference evidence="2 3" key="1">
    <citation type="submission" date="2019-02" db="EMBL/GenBank/DDBJ databases">
        <title>Deep-cultivation of Planctomycetes and their phenomic and genomic characterization uncovers novel biology.</title>
        <authorList>
            <person name="Wiegand S."/>
            <person name="Jogler M."/>
            <person name="Boedeker C."/>
            <person name="Pinto D."/>
            <person name="Vollmers J."/>
            <person name="Rivas-Marin E."/>
            <person name="Kohn T."/>
            <person name="Peeters S.H."/>
            <person name="Heuer A."/>
            <person name="Rast P."/>
            <person name="Oberbeckmann S."/>
            <person name="Bunk B."/>
            <person name="Jeske O."/>
            <person name="Meyerdierks A."/>
            <person name="Storesund J.E."/>
            <person name="Kallscheuer N."/>
            <person name="Luecker S."/>
            <person name="Lage O.M."/>
            <person name="Pohl T."/>
            <person name="Merkel B.J."/>
            <person name="Hornburger P."/>
            <person name="Mueller R.-W."/>
            <person name="Bruemmer F."/>
            <person name="Labrenz M."/>
            <person name="Spormann A.M."/>
            <person name="Op Den Camp H."/>
            <person name="Overmann J."/>
            <person name="Amann R."/>
            <person name="Jetten M.S.M."/>
            <person name="Mascher T."/>
            <person name="Medema M.H."/>
            <person name="Devos D.P."/>
            <person name="Kaster A.-K."/>
            <person name="Ovreas L."/>
            <person name="Rohde M."/>
            <person name="Galperin M.Y."/>
            <person name="Jogler C."/>
        </authorList>
    </citation>
    <scope>NUCLEOTIDE SEQUENCE [LARGE SCALE GENOMIC DNA]</scope>
    <source>
        <strain evidence="2 3">Pla123a</strain>
    </source>
</reference>
<dbReference type="AlphaFoldDB" id="A0A5C5YRK0"/>
<dbReference type="InterPro" id="IPR022742">
    <property type="entry name" value="Hydrolase_4"/>
</dbReference>
<dbReference type="InterPro" id="IPR029058">
    <property type="entry name" value="AB_hydrolase_fold"/>
</dbReference>
<organism evidence="2 3">
    <name type="scientific">Posidoniimonas polymericola</name>
    <dbReference type="NCBI Taxonomy" id="2528002"/>
    <lineage>
        <taxon>Bacteria</taxon>
        <taxon>Pseudomonadati</taxon>
        <taxon>Planctomycetota</taxon>
        <taxon>Planctomycetia</taxon>
        <taxon>Pirellulales</taxon>
        <taxon>Lacipirellulaceae</taxon>
        <taxon>Posidoniimonas</taxon>
    </lineage>
</organism>
<dbReference type="Proteomes" id="UP000318478">
    <property type="component" value="Unassembled WGS sequence"/>
</dbReference>
<gene>
    <name evidence="2" type="ORF">Pla123a_21140</name>
</gene>
<dbReference type="EMBL" id="SJPO01000004">
    <property type="protein sequence ID" value="TWT77453.1"/>
    <property type="molecule type" value="Genomic_DNA"/>
</dbReference>
<feature type="domain" description="Serine aminopeptidase S33" evidence="1">
    <location>
        <begin position="45"/>
        <end position="193"/>
    </location>
</feature>
<comment type="caution">
    <text evidence="2">The sequence shown here is derived from an EMBL/GenBank/DDBJ whole genome shotgun (WGS) entry which is preliminary data.</text>
</comment>
<evidence type="ECO:0000313" key="2">
    <source>
        <dbReference type="EMBL" id="TWT77453.1"/>
    </source>
</evidence>
<evidence type="ECO:0000313" key="3">
    <source>
        <dbReference type="Proteomes" id="UP000318478"/>
    </source>
</evidence>
<dbReference type="Pfam" id="PF12146">
    <property type="entry name" value="Hydrolase_4"/>
    <property type="match status" value="1"/>
</dbReference>
<proteinExistence type="predicted"/>
<dbReference type="OrthoDB" id="211846at2"/>
<dbReference type="GO" id="GO:0016787">
    <property type="term" value="F:hydrolase activity"/>
    <property type="evidence" value="ECO:0007669"/>
    <property type="project" value="UniProtKB-KW"/>
</dbReference>
<dbReference type="SUPFAM" id="SSF53474">
    <property type="entry name" value="alpha/beta-Hydrolases"/>
    <property type="match status" value="1"/>
</dbReference>
<keyword evidence="3" id="KW-1185">Reference proteome</keyword>